<sequence length="69" mass="8081">MANNNDLTLKELATPNIVYQPWCVQYLKLEVNYELKSGLIHLLLKFHGLVGEDPHKLSKYQETRKHFTV</sequence>
<evidence type="ECO:0000313" key="2">
    <source>
        <dbReference type="Proteomes" id="UP000075243"/>
    </source>
</evidence>
<dbReference type="Proteomes" id="UP000075243">
    <property type="component" value="Unassembled WGS sequence"/>
</dbReference>
<dbReference type="AlphaFoldDB" id="A0A151R2U9"/>
<accession>A0A151R2U9</accession>
<keyword evidence="2" id="KW-1185">Reference proteome</keyword>
<gene>
    <name evidence="1" type="ORF">KK1_041948</name>
</gene>
<protein>
    <submittedName>
        <fullName evidence="1">Uncharacterized protein</fullName>
    </submittedName>
</protein>
<evidence type="ECO:0000313" key="1">
    <source>
        <dbReference type="EMBL" id="KYP36897.1"/>
    </source>
</evidence>
<reference evidence="1" key="1">
    <citation type="journal article" date="2012" name="Nat. Biotechnol.">
        <title>Draft genome sequence of pigeonpea (Cajanus cajan), an orphan legume crop of resource-poor farmers.</title>
        <authorList>
            <person name="Varshney R.K."/>
            <person name="Chen W."/>
            <person name="Li Y."/>
            <person name="Bharti A.K."/>
            <person name="Saxena R.K."/>
            <person name="Schlueter J.A."/>
            <person name="Donoghue M.T."/>
            <person name="Azam S."/>
            <person name="Fan G."/>
            <person name="Whaley A.M."/>
            <person name="Farmer A.D."/>
            <person name="Sheridan J."/>
            <person name="Iwata A."/>
            <person name="Tuteja R."/>
            <person name="Penmetsa R.V."/>
            <person name="Wu W."/>
            <person name="Upadhyaya H.D."/>
            <person name="Yang S.P."/>
            <person name="Shah T."/>
            <person name="Saxena K.B."/>
            <person name="Michael T."/>
            <person name="McCombie W.R."/>
            <person name="Yang B."/>
            <person name="Zhang G."/>
            <person name="Yang H."/>
            <person name="Wang J."/>
            <person name="Spillane C."/>
            <person name="Cook D.R."/>
            <person name="May G.D."/>
            <person name="Xu X."/>
            <person name="Jackson S.A."/>
        </authorList>
    </citation>
    <scope>NUCLEOTIDE SEQUENCE [LARGE SCALE GENOMIC DNA]</scope>
</reference>
<proteinExistence type="predicted"/>
<name>A0A151R2U9_CAJCA</name>
<dbReference type="Gramene" id="C.cajan_40613.t">
    <property type="protein sequence ID" value="C.cajan_40613.t.cds1"/>
    <property type="gene ID" value="C.cajan_40613"/>
</dbReference>
<organism evidence="1 2">
    <name type="scientific">Cajanus cajan</name>
    <name type="common">Pigeon pea</name>
    <name type="synonym">Cajanus indicus</name>
    <dbReference type="NCBI Taxonomy" id="3821"/>
    <lineage>
        <taxon>Eukaryota</taxon>
        <taxon>Viridiplantae</taxon>
        <taxon>Streptophyta</taxon>
        <taxon>Embryophyta</taxon>
        <taxon>Tracheophyta</taxon>
        <taxon>Spermatophyta</taxon>
        <taxon>Magnoliopsida</taxon>
        <taxon>eudicotyledons</taxon>
        <taxon>Gunneridae</taxon>
        <taxon>Pentapetalae</taxon>
        <taxon>rosids</taxon>
        <taxon>fabids</taxon>
        <taxon>Fabales</taxon>
        <taxon>Fabaceae</taxon>
        <taxon>Papilionoideae</taxon>
        <taxon>50 kb inversion clade</taxon>
        <taxon>NPAAA clade</taxon>
        <taxon>indigoferoid/millettioid clade</taxon>
        <taxon>Phaseoleae</taxon>
        <taxon>Cajanus</taxon>
    </lineage>
</organism>
<dbReference type="EMBL" id="KQ484160">
    <property type="protein sequence ID" value="KYP36897.1"/>
    <property type="molecule type" value="Genomic_DNA"/>
</dbReference>